<evidence type="ECO:0000313" key="3">
    <source>
        <dbReference type="Proteomes" id="UP000287166"/>
    </source>
</evidence>
<sequence length="463" mass="51699">MTSTFSLWESFQAIMARPATSNLRFYMSVATLPDMPSAATAEPMPPDGHKAHKNQLTVIPQAFRRLETMHIMAKGFSQEALDFLDRRIPSAPLDADNLDEYTGEALTLPCAPHYNIPRHVGGQVSNIERVCRWVVEYPLTTSQRILHLTMPQTDDWSFSPEKHARDIDMDKDIFRYTTFSAAAAPLPPRGCAIPSVTVVIQPPWILSPQDLVAFVACGALPPYNPNGPVKDYTCSQRLWSKIWDVCFRERSRWFVVTSYSGWVFGAFSKGWTRAFVSPIFKSDDQDPTVEEILVFWLASAVGVDGGWTIPEVPEPVHTIGLEVANSIPPPLTRRPPFAPSISDWSGEGGAHMSDTSSTIHAEEVDSRLMDLQDEGHCGSLSGVPNNPIVREKYRHDSIDSVEGIQHWINHVDPTSVPPERTPSPSPSQSSASTVREYTWNSSREGDWVSVDVRDRRYDYVCSG</sequence>
<name>A0A401H4H3_9APHY</name>
<dbReference type="RefSeq" id="XP_027620225.1">
    <property type="nucleotide sequence ID" value="XM_027764424.1"/>
</dbReference>
<gene>
    <name evidence="2" type="ORF">SCP_1503200</name>
</gene>
<dbReference type="EMBL" id="BFAD01000015">
    <property type="protein sequence ID" value="GBE89312.1"/>
    <property type="molecule type" value="Genomic_DNA"/>
</dbReference>
<organism evidence="2 3">
    <name type="scientific">Sparassis crispa</name>
    <dbReference type="NCBI Taxonomy" id="139825"/>
    <lineage>
        <taxon>Eukaryota</taxon>
        <taxon>Fungi</taxon>
        <taxon>Dikarya</taxon>
        <taxon>Basidiomycota</taxon>
        <taxon>Agaricomycotina</taxon>
        <taxon>Agaricomycetes</taxon>
        <taxon>Polyporales</taxon>
        <taxon>Sparassidaceae</taxon>
        <taxon>Sparassis</taxon>
    </lineage>
</organism>
<keyword evidence="3" id="KW-1185">Reference proteome</keyword>
<dbReference type="GeneID" id="38786229"/>
<dbReference type="OrthoDB" id="2579508at2759"/>
<proteinExistence type="predicted"/>
<evidence type="ECO:0000313" key="2">
    <source>
        <dbReference type="EMBL" id="GBE89312.1"/>
    </source>
</evidence>
<feature type="compositionally biased region" description="Pro residues" evidence="1">
    <location>
        <begin position="415"/>
        <end position="425"/>
    </location>
</feature>
<feature type="region of interest" description="Disordered" evidence="1">
    <location>
        <begin position="411"/>
        <end position="442"/>
    </location>
</feature>
<comment type="caution">
    <text evidence="2">The sequence shown here is derived from an EMBL/GenBank/DDBJ whole genome shotgun (WGS) entry which is preliminary data.</text>
</comment>
<protein>
    <submittedName>
        <fullName evidence="2">Uncharacterized protein</fullName>
    </submittedName>
</protein>
<evidence type="ECO:0000256" key="1">
    <source>
        <dbReference type="SAM" id="MobiDB-lite"/>
    </source>
</evidence>
<reference evidence="2 3" key="1">
    <citation type="journal article" date="2018" name="Sci. Rep.">
        <title>Genome sequence of the cauliflower mushroom Sparassis crispa (Hanabiratake) and its association with beneficial usage.</title>
        <authorList>
            <person name="Kiyama R."/>
            <person name="Furutani Y."/>
            <person name="Kawaguchi K."/>
            <person name="Nakanishi T."/>
        </authorList>
    </citation>
    <scope>NUCLEOTIDE SEQUENCE [LARGE SCALE GENOMIC DNA]</scope>
</reference>
<dbReference type="InParanoid" id="A0A401H4H3"/>
<accession>A0A401H4H3</accession>
<dbReference type="Proteomes" id="UP000287166">
    <property type="component" value="Unassembled WGS sequence"/>
</dbReference>
<dbReference type="AlphaFoldDB" id="A0A401H4H3"/>